<dbReference type="Proteomes" id="UP000199515">
    <property type="component" value="Unassembled WGS sequence"/>
</dbReference>
<dbReference type="RefSeq" id="WP_091286020.1">
    <property type="nucleotide sequence ID" value="NZ_FNON01000001.1"/>
</dbReference>
<evidence type="ECO:0008006" key="4">
    <source>
        <dbReference type="Google" id="ProtNLM"/>
    </source>
</evidence>
<dbReference type="OrthoDB" id="5418945at2"/>
<proteinExistence type="predicted"/>
<evidence type="ECO:0000313" key="2">
    <source>
        <dbReference type="EMBL" id="SDW40702.1"/>
    </source>
</evidence>
<keyword evidence="1" id="KW-0472">Membrane</keyword>
<dbReference type="EMBL" id="FNON01000001">
    <property type="protein sequence ID" value="SDW40702.1"/>
    <property type="molecule type" value="Genomic_DNA"/>
</dbReference>
<keyword evidence="3" id="KW-1185">Reference proteome</keyword>
<accession>A0A1H2T9Y2</accession>
<dbReference type="STRING" id="589385.SAMN05421504_101500"/>
<dbReference type="AlphaFoldDB" id="A0A1H2T9Y2"/>
<evidence type="ECO:0000256" key="1">
    <source>
        <dbReference type="SAM" id="Phobius"/>
    </source>
</evidence>
<protein>
    <recommendedName>
        <fullName evidence="4">Extracellular solute-binding protein</fullName>
    </recommendedName>
</protein>
<name>A0A1H2T9Y2_9PSEU</name>
<sequence>MSEVRHDHDRVYEGKPVPGRARRGRIHPVVVIVVLVVTICGVFVGVRVFSGSGEPPVTVVRALLASKREFFEDAEVKRLLLAKGFRVEVTPAGSFDIVRSEDIDSYHFVFPSGQSAADLIRDRRARRHAVPFRPFFSPIVLGTFREYADALVKAGAATKQNDLYYTLELDKLVDLMDHGKTWSDYQVDNRNRLLAQIPDPCRTYSGSIYVALLSFAKHSGKTPVDEAEALGWASEIKPLFDAEGQHGEDLSPKYLAPEGRSFAPVVVIYEHQFIAHQVRTHDRTGRPDAERVLLYPSAQHETAPELISFTPEGDQIGRLLMEDPGLRRRAVELGFHVLGVGEDVQSPEFSSMLTGRGLPVPRNGVGDTETWLPKPALFEKMITAIAGCR</sequence>
<organism evidence="2 3">
    <name type="scientific">Amycolatopsis xylanica</name>
    <dbReference type="NCBI Taxonomy" id="589385"/>
    <lineage>
        <taxon>Bacteria</taxon>
        <taxon>Bacillati</taxon>
        <taxon>Actinomycetota</taxon>
        <taxon>Actinomycetes</taxon>
        <taxon>Pseudonocardiales</taxon>
        <taxon>Pseudonocardiaceae</taxon>
        <taxon>Amycolatopsis</taxon>
    </lineage>
</organism>
<keyword evidence="1" id="KW-0812">Transmembrane</keyword>
<evidence type="ECO:0000313" key="3">
    <source>
        <dbReference type="Proteomes" id="UP000199515"/>
    </source>
</evidence>
<feature type="transmembrane region" description="Helical" evidence="1">
    <location>
        <begin position="29"/>
        <end position="49"/>
    </location>
</feature>
<reference evidence="2 3" key="1">
    <citation type="submission" date="2016-10" db="EMBL/GenBank/DDBJ databases">
        <authorList>
            <person name="de Groot N.N."/>
        </authorList>
    </citation>
    <scope>NUCLEOTIDE SEQUENCE [LARGE SCALE GENOMIC DNA]</scope>
    <source>
        <strain evidence="2 3">CPCC 202699</strain>
    </source>
</reference>
<keyword evidence="1" id="KW-1133">Transmembrane helix</keyword>
<gene>
    <name evidence="2" type="ORF">SAMN05421504_101500</name>
</gene>